<dbReference type="InterPro" id="IPR000620">
    <property type="entry name" value="EamA_dom"/>
</dbReference>
<feature type="domain" description="EamA" evidence="7">
    <location>
        <begin position="2"/>
        <end position="58"/>
    </location>
</feature>
<accession>A0A2N9E4G4</accession>
<evidence type="ECO:0000256" key="2">
    <source>
        <dbReference type="ARBA" id="ARBA00007635"/>
    </source>
</evidence>
<keyword evidence="4 6" id="KW-1133">Transmembrane helix</keyword>
<dbReference type="EMBL" id="OIVN01000078">
    <property type="protein sequence ID" value="SPC73837.1"/>
    <property type="molecule type" value="Genomic_DNA"/>
</dbReference>
<name>A0A2N9E4G4_FAGSY</name>
<evidence type="ECO:0000256" key="1">
    <source>
        <dbReference type="ARBA" id="ARBA00004141"/>
    </source>
</evidence>
<dbReference type="SUPFAM" id="SSF103481">
    <property type="entry name" value="Multidrug resistance efflux transporter EmrE"/>
    <property type="match status" value="2"/>
</dbReference>
<keyword evidence="3 6" id="KW-0812">Transmembrane</keyword>
<reference evidence="8" key="1">
    <citation type="submission" date="2018-02" db="EMBL/GenBank/DDBJ databases">
        <authorList>
            <person name="Cohen D.B."/>
            <person name="Kent A.D."/>
        </authorList>
    </citation>
    <scope>NUCLEOTIDE SEQUENCE</scope>
</reference>
<keyword evidence="5 6" id="KW-0472">Membrane</keyword>
<evidence type="ECO:0000256" key="3">
    <source>
        <dbReference type="ARBA" id="ARBA00022692"/>
    </source>
</evidence>
<evidence type="ECO:0000313" key="8">
    <source>
        <dbReference type="EMBL" id="SPC73837.1"/>
    </source>
</evidence>
<feature type="transmembrane region" description="Helical" evidence="6">
    <location>
        <begin position="20"/>
        <end position="38"/>
    </location>
</feature>
<feature type="transmembrane region" description="Helical" evidence="6">
    <location>
        <begin position="137"/>
        <end position="157"/>
    </location>
</feature>
<dbReference type="Pfam" id="PF00892">
    <property type="entry name" value="EamA"/>
    <property type="match status" value="1"/>
</dbReference>
<evidence type="ECO:0000259" key="7">
    <source>
        <dbReference type="Pfam" id="PF00892"/>
    </source>
</evidence>
<sequence>MAMGLFYYGLRDTNATYATNFLNLIPIFTFVFSTILRIEKLGLKTRAGQVKTLGAIFCFAGALTTSLYKGKAFHIGHHSLHSTISLEPSEVHWTRGTFMLVGSCFSYAAWYIVQGALGTAVTFSLVSWAIAIRGPTYPPMFSPLTLICVALLEALILGAEIRLGSMLGTVLIIIGLYSFLWGKRKEMKSLKLVTKNDATGVIAPAATIPDESAVVQSTSILMPSPLSEYGVMDVQEDSDKSTLTPKLLMI</sequence>
<evidence type="ECO:0000256" key="4">
    <source>
        <dbReference type="ARBA" id="ARBA00022989"/>
    </source>
</evidence>
<protein>
    <recommendedName>
        <fullName evidence="6">WAT1-related protein</fullName>
    </recommendedName>
</protein>
<dbReference type="GO" id="GO:0016020">
    <property type="term" value="C:membrane"/>
    <property type="evidence" value="ECO:0007669"/>
    <property type="project" value="UniProtKB-SubCell"/>
</dbReference>
<dbReference type="GO" id="GO:0022857">
    <property type="term" value="F:transmembrane transporter activity"/>
    <property type="evidence" value="ECO:0007669"/>
    <property type="project" value="InterPro"/>
</dbReference>
<dbReference type="PANTHER" id="PTHR31218">
    <property type="entry name" value="WAT1-RELATED PROTEIN"/>
    <property type="match status" value="1"/>
</dbReference>
<evidence type="ECO:0000256" key="5">
    <source>
        <dbReference type="ARBA" id="ARBA00023136"/>
    </source>
</evidence>
<proteinExistence type="inferred from homology"/>
<gene>
    <name evidence="8" type="ORF">FSB_LOCUS1719</name>
</gene>
<comment type="similarity">
    <text evidence="2 6">Belongs to the drug/metabolite transporter (DMT) superfamily. Plant drug/metabolite exporter (P-DME) (TC 2.A.7.4) family.</text>
</comment>
<feature type="transmembrane region" description="Helical" evidence="6">
    <location>
        <begin position="50"/>
        <end position="68"/>
    </location>
</feature>
<feature type="transmembrane region" description="Helical" evidence="6">
    <location>
        <begin position="163"/>
        <end position="182"/>
    </location>
</feature>
<comment type="subcellular location">
    <subcellularLocation>
        <location evidence="1 6">Membrane</location>
        <topology evidence="1 6">Multi-pass membrane protein</topology>
    </subcellularLocation>
</comment>
<dbReference type="InterPro" id="IPR030184">
    <property type="entry name" value="WAT1-related"/>
</dbReference>
<feature type="transmembrane region" description="Helical" evidence="6">
    <location>
        <begin position="108"/>
        <end position="130"/>
    </location>
</feature>
<dbReference type="InterPro" id="IPR037185">
    <property type="entry name" value="EmrE-like"/>
</dbReference>
<dbReference type="AlphaFoldDB" id="A0A2N9E4G4"/>
<evidence type="ECO:0000256" key="6">
    <source>
        <dbReference type="RuleBase" id="RU363077"/>
    </source>
</evidence>
<organism evidence="8">
    <name type="scientific">Fagus sylvatica</name>
    <name type="common">Beechnut</name>
    <dbReference type="NCBI Taxonomy" id="28930"/>
    <lineage>
        <taxon>Eukaryota</taxon>
        <taxon>Viridiplantae</taxon>
        <taxon>Streptophyta</taxon>
        <taxon>Embryophyta</taxon>
        <taxon>Tracheophyta</taxon>
        <taxon>Spermatophyta</taxon>
        <taxon>Magnoliopsida</taxon>
        <taxon>eudicotyledons</taxon>
        <taxon>Gunneridae</taxon>
        <taxon>Pentapetalae</taxon>
        <taxon>rosids</taxon>
        <taxon>fabids</taxon>
        <taxon>Fagales</taxon>
        <taxon>Fagaceae</taxon>
        <taxon>Fagus</taxon>
    </lineage>
</organism>